<keyword evidence="5" id="KW-1185">Reference proteome</keyword>
<sequence length="156" mass="16727">MVRFLSDPENPVCREMAVVLLANLAQGDSLAACATAAQKGSIGNLLGFLEDSLAATRFQQSQASLLHTQNPPLEPASVDVMRQAARALLALAKVDEKHSEFTLYESRLSDISVSPSRNSLVSQVICDVLFLIGQSGQPWDASLPVCACARVENLET</sequence>
<evidence type="ECO:0000256" key="1">
    <source>
        <dbReference type="ARBA" id="ARBA00004123"/>
    </source>
</evidence>
<dbReference type="PANTHER" id="PTHR12656:SF12">
    <property type="entry name" value="AT-RICH INTERACTIVE DOMAIN-CONTAINING PROTEIN 1A"/>
    <property type="match status" value="1"/>
</dbReference>
<evidence type="ECO:0000313" key="5">
    <source>
        <dbReference type="Proteomes" id="UP000694554"/>
    </source>
</evidence>
<dbReference type="GO" id="GO:0045893">
    <property type="term" value="P:positive regulation of DNA-templated transcription"/>
    <property type="evidence" value="ECO:0007669"/>
    <property type="project" value="TreeGrafter"/>
</dbReference>
<dbReference type="InterPro" id="IPR011989">
    <property type="entry name" value="ARM-like"/>
</dbReference>
<dbReference type="GO" id="GO:0006338">
    <property type="term" value="P:chromatin remodeling"/>
    <property type="evidence" value="ECO:0007669"/>
    <property type="project" value="InterPro"/>
</dbReference>
<evidence type="ECO:0000313" key="4">
    <source>
        <dbReference type="Ensembl" id="ENSPSNP00000025393.1"/>
    </source>
</evidence>
<dbReference type="PANTHER" id="PTHR12656">
    <property type="entry name" value="BRG-1 ASSOCIATED FACTOR 250 BAF250"/>
    <property type="match status" value="1"/>
</dbReference>
<reference evidence="4" key="3">
    <citation type="submission" date="2025-09" db="UniProtKB">
        <authorList>
            <consortium name="Ensembl"/>
        </authorList>
    </citation>
    <scope>IDENTIFICATION</scope>
</reference>
<dbReference type="InterPro" id="IPR021906">
    <property type="entry name" value="BAF250/Osa"/>
</dbReference>
<dbReference type="Ensembl" id="ENSPSNT00000028543.1">
    <property type="protein sequence ID" value="ENSPSNP00000025393.1"/>
    <property type="gene ID" value="ENSPSNG00000018513.1"/>
</dbReference>
<keyword evidence="2" id="KW-0539">Nucleus</keyword>
<dbReference type="InterPro" id="IPR016024">
    <property type="entry name" value="ARM-type_fold"/>
</dbReference>
<dbReference type="Pfam" id="PF12031">
    <property type="entry name" value="BAF250_C"/>
    <property type="match status" value="1"/>
</dbReference>
<feature type="domain" description="SWI/SNF-like complex subunit BAF250 C-terminal" evidence="3">
    <location>
        <begin position="1"/>
        <end position="81"/>
    </location>
</feature>
<dbReference type="GO" id="GO:0031491">
    <property type="term" value="F:nucleosome binding"/>
    <property type="evidence" value="ECO:0007669"/>
    <property type="project" value="TreeGrafter"/>
</dbReference>
<dbReference type="GeneTree" id="ENSGT00940000155194"/>
<dbReference type="Proteomes" id="UP000694554">
    <property type="component" value="Chromosome 16"/>
</dbReference>
<organism evidence="4 5">
    <name type="scientific">Phocoena sinus</name>
    <name type="common">Vaquita</name>
    <dbReference type="NCBI Taxonomy" id="42100"/>
    <lineage>
        <taxon>Eukaryota</taxon>
        <taxon>Metazoa</taxon>
        <taxon>Chordata</taxon>
        <taxon>Craniata</taxon>
        <taxon>Vertebrata</taxon>
        <taxon>Euteleostomi</taxon>
        <taxon>Mammalia</taxon>
        <taxon>Eutheria</taxon>
        <taxon>Laurasiatheria</taxon>
        <taxon>Artiodactyla</taxon>
        <taxon>Whippomorpha</taxon>
        <taxon>Cetacea</taxon>
        <taxon>Odontoceti</taxon>
        <taxon>Phocoenidae</taxon>
        <taxon>Phocoena</taxon>
    </lineage>
</organism>
<dbReference type="GO" id="GO:0006357">
    <property type="term" value="P:regulation of transcription by RNA polymerase II"/>
    <property type="evidence" value="ECO:0007669"/>
    <property type="project" value="TreeGrafter"/>
</dbReference>
<dbReference type="GO" id="GO:0016514">
    <property type="term" value="C:SWI/SNF complex"/>
    <property type="evidence" value="ECO:0007669"/>
    <property type="project" value="InterPro"/>
</dbReference>
<dbReference type="SUPFAM" id="SSF48371">
    <property type="entry name" value="ARM repeat"/>
    <property type="match status" value="1"/>
</dbReference>
<name>A0A8C9CSD9_PHOSS</name>
<dbReference type="GO" id="GO:0035060">
    <property type="term" value="C:brahma complex"/>
    <property type="evidence" value="ECO:0007669"/>
    <property type="project" value="InterPro"/>
</dbReference>
<reference evidence="4" key="1">
    <citation type="submission" date="2019-08" db="EMBL/GenBank/DDBJ databases">
        <title>Phocoena sinus (Vaquita) genome, mPhoSin1, primary haplotype.</title>
        <authorList>
            <person name="Morin P."/>
            <person name="Mountcastle J."/>
            <person name="Fungtammasan C."/>
            <person name="Rhie A."/>
            <person name="Rojas-Bracho L."/>
            <person name="Smith C.R."/>
            <person name="Taylor B.L."/>
            <person name="Gulland F.M.D."/>
            <person name="Musser W."/>
            <person name="Houck M."/>
            <person name="Haase B."/>
            <person name="Paez S."/>
            <person name="Howe K."/>
            <person name="Torrance J."/>
            <person name="Formenti G."/>
            <person name="Phillippy A."/>
            <person name="Ryder O."/>
            <person name="Jarvis E.D."/>
            <person name="Fedrigo O."/>
        </authorList>
    </citation>
    <scope>NUCLEOTIDE SEQUENCE [LARGE SCALE GENOMIC DNA]</scope>
</reference>
<accession>A0A8C9CSD9</accession>
<evidence type="ECO:0000259" key="3">
    <source>
        <dbReference type="Pfam" id="PF12031"/>
    </source>
</evidence>
<dbReference type="InterPro" id="IPR033388">
    <property type="entry name" value="BAF250_C"/>
</dbReference>
<comment type="subcellular location">
    <subcellularLocation>
        <location evidence="1">Nucleus</location>
    </subcellularLocation>
</comment>
<evidence type="ECO:0000256" key="2">
    <source>
        <dbReference type="ARBA" id="ARBA00023242"/>
    </source>
</evidence>
<reference evidence="4" key="2">
    <citation type="submission" date="2025-08" db="UniProtKB">
        <authorList>
            <consortium name="Ensembl"/>
        </authorList>
    </citation>
    <scope>IDENTIFICATION</scope>
</reference>
<dbReference type="GO" id="GO:0005654">
    <property type="term" value="C:nucleoplasm"/>
    <property type="evidence" value="ECO:0007669"/>
    <property type="project" value="TreeGrafter"/>
</dbReference>
<protein>
    <recommendedName>
        <fullName evidence="3">SWI/SNF-like complex subunit BAF250 C-terminal domain-containing protein</fullName>
    </recommendedName>
</protein>
<proteinExistence type="predicted"/>
<dbReference type="Gene3D" id="1.25.10.10">
    <property type="entry name" value="Leucine-rich Repeat Variant"/>
    <property type="match status" value="1"/>
</dbReference>
<dbReference type="AlphaFoldDB" id="A0A8C9CSD9"/>
<dbReference type="GO" id="GO:0071565">
    <property type="term" value="C:nBAF complex"/>
    <property type="evidence" value="ECO:0007669"/>
    <property type="project" value="TreeGrafter"/>
</dbReference>